<dbReference type="AlphaFoldDB" id="A0A9D4G1I6"/>
<reference evidence="2" key="1">
    <citation type="journal article" date="2019" name="bioRxiv">
        <title>The Genome of the Zebra Mussel, Dreissena polymorpha: A Resource for Invasive Species Research.</title>
        <authorList>
            <person name="McCartney M.A."/>
            <person name="Auch B."/>
            <person name="Kono T."/>
            <person name="Mallez S."/>
            <person name="Zhang Y."/>
            <person name="Obille A."/>
            <person name="Becker A."/>
            <person name="Abrahante J.E."/>
            <person name="Garbe J."/>
            <person name="Badalamenti J.P."/>
            <person name="Herman A."/>
            <person name="Mangelson H."/>
            <person name="Liachko I."/>
            <person name="Sullivan S."/>
            <person name="Sone E.D."/>
            <person name="Koren S."/>
            <person name="Silverstein K.A.T."/>
            <person name="Beckman K.B."/>
            <person name="Gohl D.M."/>
        </authorList>
    </citation>
    <scope>NUCLEOTIDE SEQUENCE</scope>
    <source>
        <strain evidence="2">Duluth1</strain>
        <tissue evidence="2">Whole animal</tissue>
    </source>
</reference>
<feature type="region of interest" description="Disordered" evidence="1">
    <location>
        <begin position="84"/>
        <end position="123"/>
    </location>
</feature>
<organism evidence="2 3">
    <name type="scientific">Dreissena polymorpha</name>
    <name type="common">Zebra mussel</name>
    <name type="synonym">Mytilus polymorpha</name>
    <dbReference type="NCBI Taxonomy" id="45954"/>
    <lineage>
        <taxon>Eukaryota</taxon>
        <taxon>Metazoa</taxon>
        <taxon>Spiralia</taxon>
        <taxon>Lophotrochozoa</taxon>
        <taxon>Mollusca</taxon>
        <taxon>Bivalvia</taxon>
        <taxon>Autobranchia</taxon>
        <taxon>Heteroconchia</taxon>
        <taxon>Euheterodonta</taxon>
        <taxon>Imparidentia</taxon>
        <taxon>Neoheterodontei</taxon>
        <taxon>Myida</taxon>
        <taxon>Dreissenoidea</taxon>
        <taxon>Dreissenidae</taxon>
        <taxon>Dreissena</taxon>
    </lineage>
</organism>
<gene>
    <name evidence="2" type="ORF">DPMN_135239</name>
</gene>
<reference evidence="2" key="2">
    <citation type="submission" date="2020-11" db="EMBL/GenBank/DDBJ databases">
        <authorList>
            <person name="McCartney M.A."/>
            <person name="Auch B."/>
            <person name="Kono T."/>
            <person name="Mallez S."/>
            <person name="Becker A."/>
            <person name="Gohl D.M."/>
            <person name="Silverstein K.A.T."/>
            <person name="Koren S."/>
            <person name="Bechman K.B."/>
            <person name="Herman A."/>
            <person name="Abrahante J.E."/>
            <person name="Garbe J."/>
        </authorList>
    </citation>
    <scope>NUCLEOTIDE SEQUENCE</scope>
    <source>
        <strain evidence="2">Duluth1</strain>
        <tissue evidence="2">Whole animal</tissue>
    </source>
</reference>
<accession>A0A9D4G1I6</accession>
<feature type="region of interest" description="Disordered" evidence="1">
    <location>
        <begin position="37"/>
        <end position="60"/>
    </location>
</feature>
<proteinExistence type="predicted"/>
<evidence type="ECO:0000256" key="1">
    <source>
        <dbReference type="SAM" id="MobiDB-lite"/>
    </source>
</evidence>
<keyword evidence="3" id="KW-1185">Reference proteome</keyword>
<protein>
    <submittedName>
        <fullName evidence="2">Uncharacterized protein</fullName>
    </submittedName>
</protein>
<evidence type="ECO:0000313" key="2">
    <source>
        <dbReference type="EMBL" id="KAH3806910.1"/>
    </source>
</evidence>
<dbReference type="Proteomes" id="UP000828390">
    <property type="component" value="Unassembled WGS sequence"/>
</dbReference>
<dbReference type="EMBL" id="JAIWYP010000006">
    <property type="protein sequence ID" value="KAH3806910.1"/>
    <property type="molecule type" value="Genomic_DNA"/>
</dbReference>
<name>A0A9D4G1I6_DREPO</name>
<comment type="caution">
    <text evidence="2">The sequence shown here is derived from an EMBL/GenBank/DDBJ whole genome shotgun (WGS) entry which is preliminary data.</text>
</comment>
<evidence type="ECO:0000313" key="3">
    <source>
        <dbReference type="Proteomes" id="UP000828390"/>
    </source>
</evidence>
<feature type="compositionally biased region" description="Basic and acidic residues" evidence="1">
    <location>
        <begin position="109"/>
        <end position="122"/>
    </location>
</feature>
<sequence>MRMLNCLKGIIEIFNTQTLAVTLKCSRCGLQISMADKLTSEQSSVERSRSTSSDVTEPPTNLQATLQGLAQSMAVIQSEIGQLKRSVRSDHSDMTGTNEAPDTPSAKRHCTDPGSSRDHSEVYNESVTEYFEGPEALDGEIGDSNDGISLSDFSRAKRKLARQSARHWRPFVILR</sequence>